<evidence type="ECO:0000256" key="2">
    <source>
        <dbReference type="SAM" id="SignalP"/>
    </source>
</evidence>
<dbReference type="PANTHER" id="PTHR35936">
    <property type="entry name" value="MEMBRANE-BOUND LYTIC MUREIN TRANSGLYCOSYLASE F"/>
    <property type="match status" value="1"/>
</dbReference>
<accession>A0A376BM71</accession>
<dbReference type="AlphaFoldDB" id="A0A376BM71"/>
<dbReference type="Gene3D" id="3.40.190.10">
    <property type="entry name" value="Periplasmic binding protein-like II"/>
    <property type="match status" value="2"/>
</dbReference>
<dbReference type="SUPFAM" id="SSF53850">
    <property type="entry name" value="Periplasmic binding protein-like II"/>
    <property type="match status" value="1"/>
</dbReference>
<dbReference type="RefSeq" id="WP_034294655.1">
    <property type="nucleotide sequence ID" value="NZ_CP091519.2"/>
</dbReference>
<evidence type="ECO:0000259" key="4">
    <source>
        <dbReference type="SMART" id="SM00079"/>
    </source>
</evidence>
<reference evidence="5 6" key="1">
    <citation type="submission" date="2018-06" db="EMBL/GenBank/DDBJ databases">
        <authorList>
            <consortium name="Pathogen Informatics"/>
            <person name="Doyle S."/>
        </authorList>
    </citation>
    <scope>NUCLEOTIDE SEQUENCE [LARGE SCALE GENOMIC DNA]</scope>
    <source>
        <strain evidence="5 6">NCTC10283</strain>
    </source>
</reference>
<dbReference type="PANTHER" id="PTHR35936:SF19">
    <property type="entry name" value="AMINO-ACID-BINDING PROTEIN YXEM-RELATED"/>
    <property type="match status" value="1"/>
</dbReference>
<dbReference type="SMART" id="SM00062">
    <property type="entry name" value="PBPb"/>
    <property type="match status" value="1"/>
</dbReference>
<dbReference type="InterPro" id="IPR001638">
    <property type="entry name" value="Solute-binding_3/MltF_N"/>
</dbReference>
<dbReference type="GO" id="GO:0015276">
    <property type="term" value="F:ligand-gated monoatomic ion channel activity"/>
    <property type="evidence" value="ECO:0007669"/>
    <property type="project" value="InterPro"/>
</dbReference>
<evidence type="ECO:0000313" key="5">
    <source>
        <dbReference type="EMBL" id="SSY70748.1"/>
    </source>
</evidence>
<feature type="domain" description="Solute-binding protein family 3/N-terminal" evidence="3">
    <location>
        <begin position="46"/>
        <end position="269"/>
    </location>
</feature>
<dbReference type="SMART" id="SM00079">
    <property type="entry name" value="PBPe"/>
    <property type="match status" value="1"/>
</dbReference>
<dbReference type="GO" id="GO:0016020">
    <property type="term" value="C:membrane"/>
    <property type="evidence" value="ECO:0007669"/>
    <property type="project" value="InterPro"/>
</dbReference>
<evidence type="ECO:0000259" key="3">
    <source>
        <dbReference type="SMART" id="SM00062"/>
    </source>
</evidence>
<evidence type="ECO:0000256" key="1">
    <source>
        <dbReference type="ARBA" id="ARBA00022729"/>
    </source>
</evidence>
<name>A0A376BM71_9NEIS</name>
<keyword evidence="1 2" id="KW-0732">Signal</keyword>
<proteinExistence type="predicted"/>
<dbReference type="Proteomes" id="UP000254209">
    <property type="component" value="Unassembled WGS sequence"/>
</dbReference>
<dbReference type="PROSITE" id="PS51257">
    <property type="entry name" value="PROKAR_LIPOPROTEIN"/>
    <property type="match status" value="1"/>
</dbReference>
<dbReference type="EMBL" id="UFSO01000002">
    <property type="protein sequence ID" value="SSY70748.1"/>
    <property type="molecule type" value="Genomic_DNA"/>
</dbReference>
<dbReference type="STRING" id="1120980.GCA_000745955_02096"/>
<feature type="chain" id="PRO_5016894785" evidence="2">
    <location>
        <begin position="28"/>
        <end position="274"/>
    </location>
</feature>
<dbReference type="InterPro" id="IPR001320">
    <property type="entry name" value="Iontro_rcpt_C"/>
</dbReference>
<organism evidence="5 6">
    <name type="scientific">Alysiella crassa</name>
    <dbReference type="NCBI Taxonomy" id="153491"/>
    <lineage>
        <taxon>Bacteria</taxon>
        <taxon>Pseudomonadati</taxon>
        <taxon>Pseudomonadota</taxon>
        <taxon>Betaproteobacteria</taxon>
        <taxon>Neisseriales</taxon>
        <taxon>Neisseriaceae</taxon>
        <taxon>Alysiella</taxon>
    </lineage>
</organism>
<dbReference type="Pfam" id="PF00497">
    <property type="entry name" value="SBP_bac_3"/>
    <property type="match status" value="1"/>
</dbReference>
<sequence>MLFSRFITVSFAMALSLTACNHSNSQAVTPSTASAVAVSAPSNLPIYRVGVDPTYQPFISRTNNGELEGFDVDVLREIGKREGFAVEFVPKPWSGIFAYLDDKSLDMITGGAVATEERRQKWAVSNPYYQVTTVLVVKENSPIKTYEDAKDKRVAYTAGGSVERTLKKLQGTETLDATQNFASSWLRVKSVMTNGSDAAIGTSASFEYYAVQYPEQKLRVIYPTSPEYDDVVFVLNQSNTELLNRLNKGLASLEADGTLNKLKEKWKMNTAAKK</sequence>
<keyword evidence="6" id="KW-1185">Reference proteome</keyword>
<feature type="signal peptide" evidence="2">
    <location>
        <begin position="1"/>
        <end position="27"/>
    </location>
</feature>
<protein>
    <submittedName>
        <fullName evidence="5">Probable amino-acid ABC transporter-binding protein HI_1080</fullName>
    </submittedName>
</protein>
<dbReference type="OrthoDB" id="8611270at2"/>
<evidence type="ECO:0000313" key="6">
    <source>
        <dbReference type="Proteomes" id="UP000254209"/>
    </source>
</evidence>
<gene>
    <name evidence="5" type="ORF">NCTC10283_00859</name>
</gene>
<feature type="domain" description="Ionotropic glutamate receptor C-terminal" evidence="4">
    <location>
        <begin position="46"/>
        <end position="269"/>
    </location>
</feature>